<comment type="caution">
    <text evidence="10">The sequence shown here is derived from an EMBL/GenBank/DDBJ whole genome shotgun (WGS) entry which is preliminary data.</text>
</comment>
<dbReference type="AlphaFoldDB" id="A0A401NGG2"/>
<evidence type="ECO:0000256" key="7">
    <source>
        <dbReference type="ARBA" id="ARBA00040374"/>
    </source>
</evidence>
<dbReference type="CDD" id="cd00821">
    <property type="entry name" value="PH"/>
    <property type="match status" value="1"/>
</dbReference>
<dbReference type="SMART" id="SM00233">
    <property type="entry name" value="PH"/>
    <property type="match status" value="1"/>
</dbReference>
<evidence type="ECO:0000256" key="5">
    <source>
        <dbReference type="ARBA" id="ARBA00037121"/>
    </source>
</evidence>
<organism evidence="10 11">
    <name type="scientific">Scyliorhinus torazame</name>
    <name type="common">Cloudy catshark</name>
    <name type="synonym">Catulus torazame</name>
    <dbReference type="NCBI Taxonomy" id="75743"/>
    <lineage>
        <taxon>Eukaryota</taxon>
        <taxon>Metazoa</taxon>
        <taxon>Chordata</taxon>
        <taxon>Craniata</taxon>
        <taxon>Vertebrata</taxon>
        <taxon>Chondrichthyes</taxon>
        <taxon>Elasmobranchii</taxon>
        <taxon>Galeomorphii</taxon>
        <taxon>Galeoidea</taxon>
        <taxon>Carcharhiniformes</taxon>
        <taxon>Scyliorhinidae</taxon>
        <taxon>Scyliorhinus</taxon>
    </lineage>
</organism>
<dbReference type="GO" id="GO:0016020">
    <property type="term" value="C:membrane"/>
    <property type="evidence" value="ECO:0007669"/>
    <property type="project" value="UniProtKB-SubCell"/>
</dbReference>
<accession>A0A401NGG2</accession>
<dbReference type="InterPro" id="IPR001849">
    <property type="entry name" value="PH_domain"/>
</dbReference>
<keyword evidence="11" id="KW-1185">Reference proteome</keyword>
<evidence type="ECO:0000256" key="3">
    <source>
        <dbReference type="ARBA" id="ARBA00022490"/>
    </source>
</evidence>
<protein>
    <recommendedName>
        <fullName evidence="7">Pleckstrin homology-like domain family A member 2</fullName>
    </recommendedName>
    <alternativeName>
        <fullName evidence="8">Imprinted in placenta and liver protein</fullName>
    </alternativeName>
</protein>
<evidence type="ECO:0000256" key="2">
    <source>
        <dbReference type="ARBA" id="ARBA00004496"/>
    </source>
</evidence>
<evidence type="ECO:0000259" key="9">
    <source>
        <dbReference type="SMART" id="SM00233"/>
    </source>
</evidence>
<name>A0A401NGG2_SCYTO</name>
<gene>
    <name evidence="10" type="ORF">scyTo_0014058</name>
</gene>
<dbReference type="OrthoDB" id="9630709at2759"/>
<evidence type="ECO:0000256" key="1">
    <source>
        <dbReference type="ARBA" id="ARBA00004170"/>
    </source>
</evidence>
<dbReference type="Gene3D" id="2.30.29.30">
    <property type="entry name" value="Pleckstrin-homology domain (PH domain)/Phosphotyrosine-binding domain (PTB)"/>
    <property type="match status" value="1"/>
</dbReference>
<dbReference type="InterPro" id="IPR042832">
    <property type="entry name" value="PHLA1/2/3"/>
</dbReference>
<dbReference type="PANTHER" id="PTHR15478">
    <property type="entry name" value="PLECKSTRIN HOMOLOGY-LIKE DOMAIN, PQ-RICH PROTEIN"/>
    <property type="match status" value="1"/>
</dbReference>
<evidence type="ECO:0000313" key="11">
    <source>
        <dbReference type="Proteomes" id="UP000288216"/>
    </source>
</evidence>
<dbReference type="GO" id="GO:1901981">
    <property type="term" value="F:phosphatidylinositol phosphate binding"/>
    <property type="evidence" value="ECO:0007669"/>
    <property type="project" value="InterPro"/>
</dbReference>
<dbReference type="InterPro" id="IPR011993">
    <property type="entry name" value="PH-like_dom_sf"/>
</dbReference>
<sequence>MGPTVTPGAAIKEGELEKRSENLFQLWRKKRCTLTAESLLFASGDGRGGRHKELSFDSVWKLECVERKGTRVYFTIVTTDRREIDFRCEDGTAWNAAITMALVEFKNERAVRELQSRKPARRWRAWAS</sequence>
<evidence type="ECO:0000256" key="8">
    <source>
        <dbReference type="ARBA" id="ARBA00041856"/>
    </source>
</evidence>
<dbReference type="PANTHER" id="PTHR15478:SF8">
    <property type="entry name" value="PLECKSTRIN HOMOLOGY-LIKE DOMAIN FAMILY A MEMBER 2"/>
    <property type="match status" value="1"/>
</dbReference>
<comment type="similarity">
    <text evidence="6">Belongs to the PHLDA2 family.</text>
</comment>
<dbReference type="SUPFAM" id="SSF50729">
    <property type="entry name" value="PH domain-like"/>
    <property type="match status" value="1"/>
</dbReference>
<feature type="domain" description="PH" evidence="9">
    <location>
        <begin position="10"/>
        <end position="105"/>
    </location>
</feature>
<keyword evidence="4" id="KW-0472">Membrane</keyword>
<dbReference type="Pfam" id="PF00169">
    <property type="entry name" value="PH"/>
    <property type="match status" value="1"/>
</dbReference>
<dbReference type="Proteomes" id="UP000288216">
    <property type="component" value="Unassembled WGS sequence"/>
</dbReference>
<dbReference type="GO" id="GO:0043065">
    <property type="term" value="P:positive regulation of apoptotic process"/>
    <property type="evidence" value="ECO:0007669"/>
    <property type="project" value="InterPro"/>
</dbReference>
<keyword evidence="3" id="KW-0963">Cytoplasm</keyword>
<dbReference type="EMBL" id="BFAA01007410">
    <property type="protein sequence ID" value="GCB59876.1"/>
    <property type="molecule type" value="Genomic_DNA"/>
</dbReference>
<dbReference type="STRING" id="75743.A0A401NGG2"/>
<comment type="subcellular location">
    <subcellularLocation>
        <location evidence="2">Cytoplasm</location>
    </subcellularLocation>
    <subcellularLocation>
        <location evidence="1">Membrane</location>
        <topology evidence="1">Peripheral membrane protein</topology>
    </subcellularLocation>
</comment>
<dbReference type="GO" id="GO:0005737">
    <property type="term" value="C:cytoplasm"/>
    <property type="evidence" value="ECO:0007669"/>
    <property type="project" value="UniProtKB-SubCell"/>
</dbReference>
<reference evidence="10 11" key="1">
    <citation type="journal article" date="2018" name="Nat. Ecol. Evol.">
        <title>Shark genomes provide insights into elasmobranch evolution and the origin of vertebrates.</title>
        <authorList>
            <person name="Hara Y"/>
            <person name="Yamaguchi K"/>
            <person name="Onimaru K"/>
            <person name="Kadota M"/>
            <person name="Koyanagi M"/>
            <person name="Keeley SD"/>
            <person name="Tatsumi K"/>
            <person name="Tanaka K"/>
            <person name="Motone F"/>
            <person name="Kageyama Y"/>
            <person name="Nozu R"/>
            <person name="Adachi N"/>
            <person name="Nishimura O"/>
            <person name="Nakagawa R"/>
            <person name="Tanegashima C"/>
            <person name="Kiyatake I"/>
            <person name="Matsumoto R"/>
            <person name="Murakumo K"/>
            <person name="Nishida K"/>
            <person name="Terakita A"/>
            <person name="Kuratani S"/>
            <person name="Sato K"/>
            <person name="Hyodo S Kuraku.S."/>
        </authorList>
    </citation>
    <scope>NUCLEOTIDE SEQUENCE [LARGE SCALE GENOMIC DNA]</scope>
</reference>
<evidence type="ECO:0000313" key="10">
    <source>
        <dbReference type="EMBL" id="GCB59876.1"/>
    </source>
</evidence>
<comment type="function">
    <text evidence="5">Plays a role in regulating placenta growth. May act via its PH domain that competes with other PH domain-containing proteins, thereby preventing their binding to membrane lipids.</text>
</comment>
<proteinExistence type="inferred from homology"/>
<evidence type="ECO:0000256" key="6">
    <source>
        <dbReference type="ARBA" id="ARBA00038385"/>
    </source>
</evidence>
<dbReference type="OMA" id="GFQNRRA"/>
<evidence type="ECO:0000256" key="4">
    <source>
        <dbReference type="ARBA" id="ARBA00023136"/>
    </source>
</evidence>